<proteinExistence type="predicted"/>
<dbReference type="PANTHER" id="PTHR21240:SF28">
    <property type="entry name" value="ISO-OROTATE DECARBOXYLASE (EUROFUNG)"/>
    <property type="match status" value="1"/>
</dbReference>
<reference evidence="4" key="1">
    <citation type="journal article" date="2019" name="Int. J. Syst. Evol. Microbiol.">
        <title>The Global Catalogue of Microorganisms (GCM) 10K type strain sequencing project: providing services to taxonomists for standard genome sequencing and annotation.</title>
        <authorList>
            <consortium name="The Broad Institute Genomics Platform"/>
            <consortium name="The Broad Institute Genome Sequencing Center for Infectious Disease"/>
            <person name="Wu L."/>
            <person name="Ma J."/>
        </authorList>
    </citation>
    <scope>NUCLEOTIDE SEQUENCE [LARGE SCALE GENOMIC DNA]</scope>
    <source>
        <strain evidence="4">CGMCC 1.15180</strain>
    </source>
</reference>
<comment type="caution">
    <text evidence="3">The sequence shown here is derived from an EMBL/GenBank/DDBJ whole genome shotgun (WGS) entry which is preliminary data.</text>
</comment>
<keyword evidence="4" id="KW-1185">Reference proteome</keyword>
<dbReference type="SUPFAM" id="SSF51556">
    <property type="entry name" value="Metallo-dependent hydrolases"/>
    <property type="match status" value="1"/>
</dbReference>
<protein>
    <submittedName>
        <fullName evidence="3">Amidohydrolase family protein</fullName>
    </submittedName>
</protein>
<dbReference type="InterPro" id="IPR006680">
    <property type="entry name" value="Amidohydro-rel"/>
</dbReference>
<dbReference type="InterPro" id="IPR032466">
    <property type="entry name" value="Metal_Hydrolase"/>
</dbReference>
<dbReference type="Proteomes" id="UP001597361">
    <property type="component" value="Unassembled WGS sequence"/>
</dbReference>
<dbReference type="InterPro" id="IPR032465">
    <property type="entry name" value="ACMSD"/>
</dbReference>
<keyword evidence="1" id="KW-0456">Lyase</keyword>
<gene>
    <name evidence="3" type="ORF">ACFSKL_15700</name>
</gene>
<dbReference type="InterPro" id="IPR018228">
    <property type="entry name" value="DNase_TatD-rel_CS"/>
</dbReference>
<name>A0ABW4VPU7_9BACT</name>
<evidence type="ECO:0000313" key="3">
    <source>
        <dbReference type="EMBL" id="MFD2036247.1"/>
    </source>
</evidence>
<evidence type="ECO:0000259" key="2">
    <source>
        <dbReference type="Pfam" id="PF04909"/>
    </source>
</evidence>
<dbReference type="RefSeq" id="WP_376887276.1">
    <property type="nucleotide sequence ID" value="NZ_JBHUHR010000039.1"/>
</dbReference>
<dbReference type="EMBL" id="JBHUHR010000039">
    <property type="protein sequence ID" value="MFD2036247.1"/>
    <property type="molecule type" value="Genomic_DNA"/>
</dbReference>
<sequence>MNLIDAHCHLNTSSEAKMKLALERGAAFVSINTDIPFFESLDRQEAVVLELKHQFPEQVRYIGSFGSAGFGTARWQGQALDQIKKRLSNGATAIKIWKNFGMAIQNEDGSYVMADDERLDPIYDFLAHQKVPLIAHLGEPKNCWLPLEQMTVDSDREYFSKHPEYHMYLNPEVPNHEAQIAARDNILEKHRGLVFVGAHLGSMEWNLDEVSKRLDKYPHFHVDLAERICHVQLQSMSDRERVRQFFIKYQDRIIYGSDVIDDGTKPEMEFAERFQELWDFHVAYFTTSDKMTAPEFQGEFMGLDLPKEVSEKILVDNAKRMYKF</sequence>
<accession>A0ABW4VPU7</accession>
<dbReference type="Pfam" id="PF04909">
    <property type="entry name" value="Amidohydro_2"/>
    <property type="match status" value="1"/>
</dbReference>
<feature type="domain" description="Amidohydrolase-related" evidence="2">
    <location>
        <begin position="69"/>
        <end position="324"/>
    </location>
</feature>
<dbReference type="Gene3D" id="3.20.20.140">
    <property type="entry name" value="Metal-dependent hydrolases"/>
    <property type="match status" value="1"/>
</dbReference>
<evidence type="ECO:0000256" key="1">
    <source>
        <dbReference type="ARBA" id="ARBA00023239"/>
    </source>
</evidence>
<organism evidence="3 4">
    <name type="scientific">Belliella marina</name>
    <dbReference type="NCBI Taxonomy" id="1644146"/>
    <lineage>
        <taxon>Bacteria</taxon>
        <taxon>Pseudomonadati</taxon>
        <taxon>Bacteroidota</taxon>
        <taxon>Cytophagia</taxon>
        <taxon>Cytophagales</taxon>
        <taxon>Cyclobacteriaceae</taxon>
        <taxon>Belliella</taxon>
    </lineage>
</organism>
<dbReference type="PROSITE" id="PS01137">
    <property type="entry name" value="TATD_1"/>
    <property type="match status" value="1"/>
</dbReference>
<dbReference type="PANTHER" id="PTHR21240">
    <property type="entry name" value="2-AMINO-3-CARBOXYLMUCONATE-6-SEMIALDEHYDE DECARBOXYLASE"/>
    <property type="match status" value="1"/>
</dbReference>
<evidence type="ECO:0000313" key="4">
    <source>
        <dbReference type="Proteomes" id="UP001597361"/>
    </source>
</evidence>